<protein>
    <recommendedName>
        <fullName evidence="1">DNA binding HTH domain-containing protein</fullName>
    </recommendedName>
</protein>
<dbReference type="Pfam" id="PF02954">
    <property type="entry name" value="HTH_8"/>
    <property type="match status" value="1"/>
</dbReference>
<gene>
    <name evidence="2" type="ORF">EZI54_11110</name>
</gene>
<keyword evidence="3" id="KW-1185">Reference proteome</keyword>
<evidence type="ECO:0000313" key="3">
    <source>
        <dbReference type="Proteomes" id="UP000313645"/>
    </source>
</evidence>
<reference evidence="2 3" key="1">
    <citation type="submission" date="2019-02" db="EMBL/GenBank/DDBJ databases">
        <title>Marinobacter halodurans sp. nov., a marine bacterium isolated from sea tidal flat.</title>
        <authorList>
            <person name="Yoo Y."/>
            <person name="Lee D.W."/>
            <person name="Kim B.S."/>
            <person name="Kim J.-J."/>
        </authorList>
    </citation>
    <scope>NUCLEOTIDE SEQUENCE [LARGE SCALE GENOMIC DNA]</scope>
    <source>
        <strain evidence="2 3">YJ-S3-2</strain>
    </source>
</reference>
<dbReference type="EMBL" id="SJDL01000015">
    <property type="protein sequence ID" value="TBW55764.1"/>
    <property type="molecule type" value="Genomic_DNA"/>
</dbReference>
<accession>A0ABY1ZK31</accession>
<evidence type="ECO:0000313" key="2">
    <source>
        <dbReference type="EMBL" id="TBW55764.1"/>
    </source>
</evidence>
<dbReference type="InterPro" id="IPR002197">
    <property type="entry name" value="HTH_Fis"/>
</dbReference>
<name>A0ABY1ZK31_9GAMM</name>
<comment type="caution">
    <text evidence="2">The sequence shown here is derived from an EMBL/GenBank/DDBJ whole genome shotgun (WGS) entry which is preliminary data.</text>
</comment>
<dbReference type="Gene3D" id="1.10.10.60">
    <property type="entry name" value="Homeodomain-like"/>
    <property type="match status" value="1"/>
</dbReference>
<proteinExistence type="predicted"/>
<dbReference type="SUPFAM" id="SSF46689">
    <property type="entry name" value="Homeodomain-like"/>
    <property type="match status" value="1"/>
</dbReference>
<organism evidence="2 3">
    <name type="scientific">Marinobacter halodurans</name>
    <dbReference type="NCBI Taxonomy" id="2528979"/>
    <lineage>
        <taxon>Bacteria</taxon>
        <taxon>Pseudomonadati</taxon>
        <taxon>Pseudomonadota</taxon>
        <taxon>Gammaproteobacteria</taxon>
        <taxon>Pseudomonadales</taxon>
        <taxon>Marinobacteraceae</taxon>
        <taxon>Marinobacter</taxon>
    </lineage>
</organism>
<sequence>MILATLERCDGHKAKAARLLGVSLKTLYNRLNDYRKD</sequence>
<dbReference type="InterPro" id="IPR009057">
    <property type="entry name" value="Homeodomain-like_sf"/>
</dbReference>
<dbReference type="Proteomes" id="UP000313645">
    <property type="component" value="Unassembled WGS sequence"/>
</dbReference>
<feature type="domain" description="DNA binding HTH" evidence="1">
    <location>
        <begin position="1"/>
        <end position="34"/>
    </location>
</feature>
<evidence type="ECO:0000259" key="1">
    <source>
        <dbReference type="Pfam" id="PF02954"/>
    </source>
</evidence>